<gene>
    <name evidence="5" type="ORF">ERL59_00735</name>
</gene>
<dbReference type="AlphaFoldDB" id="A0A6N9PYJ0"/>
<evidence type="ECO:0000259" key="3">
    <source>
        <dbReference type="Pfam" id="PF00149"/>
    </source>
</evidence>
<evidence type="ECO:0000256" key="1">
    <source>
        <dbReference type="ARBA" id="ARBA00022729"/>
    </source>
</evidence>
<evidence type="ECO:0000259" key="4">
    <source>
        <dbReference type="Pfam" id="PF02872"/>
    </source>
</evidence>
<dbReference type="OrthoDB" id="9801679at2"/>
<dbReference type="CDD" id="cd00845">
    <property type="entry name" value="MPP_UshA_N_like"/>
    <property type="match status" value="1"/>
</dbReference>
<dbReference type="SUPFAM" id="SSF56300">
    <property type="entry name" value="Metallo-dependent phosphatases"/>
    <property type="match status" value="1"/>
</dbReference>
<dbReference type="InterPro" id="IPR029052">
    <property type="entry name" value="Metallo-depent_PP-like"/>
</dbReference>
<evidence type="ECO:0000313" key="6">
    <source>
        <dbReference type="Proteomes" id="UP000448943"/>
    </source>
</evidence>
<dbReference type="Gene3D" id="3.90.780.10">
    <property type="entry name" value="5'-Nucleotidase, C-terminal domain"/>
    <property type="match status" value="1"/>
</dbReference>
<sequence length="624" mass="68159">MFKKVGTLAVTGAVSLSLMMGSVNAEPLQPIPHMDWMKDKEIIQGYKDGNLGLNKKVSLAEAVTLFSRVQGASDLEADPKIKHWASASLKWALDEGIVTDVKNPNKKLSSSELIALGNSAGLELELDESNTVTREVFFDALGEAATVQITIGHTNDVHGHIEEDGYNKEFGYAKMATLINEWREESENFLLIDAGDTFQGTIFVNQTEGESILPILNQLDYETMAAGNHEFDFGFEQLLNLAGQLEYPVISSNVFTDDGSELLDPVYYTEIGGKKFAFIGFVTEDTPIVTHPDNVEGLTFKSPVEVAKEMVPQLKEEVDHVIAVSHVGLEVDKEIAEAVDGIDLIIGGHSHTPLKTPEVVNGTYIVQDWEYGKSLGRADLYYYNDELVAFSGGLKEYDETVEADPEIEQMVTEISEEIKEIMNVVITNSEVDLDGDRALVRAGETNIGNLITDILVEKTQSIAGYEADVAIMNAGGIRTQLSAGEITKLDLNTLLPFPNTLAVLDVTGEELVAALEHGVSAVEDQKGQFPQISGMSFTYDSSKPAGERVINIKVAGEDIDVTKTYKLATNDFLAVGGDGYAMFEDNDSFNTGLTIYSVVEEYFMAQDSINPQVEGRIVDTSKTE</sequence>
<feature type="domain" description="5'-Nucleotidase C-terminal" evidence="4">
    <location>
        <begin position="426"/>
        <end position="584"/>
    </location>
</feature>
<dbReference type="PRINTS" id="PR01607">
    <property type="entry name" value="APYRASEFAMLY"/>
</dbReference>
<proteinExistence type="inferred from homology"/>
<dbReference type="GO" id="GO:0009166">
    <property type="term" value="P:nucleotide catabolic process"/>
    <property type="evidence" value="ECO:0007669"/>
    <property type="project" value="InterPro"/>
</dbReference>
<dbReference type="InterPro" id="IPR004843">
    <property type="entry name" value="Calcineurin-like_PHP"/>
</dbReference>
<comment type="similarity">
    <text evidence="2">Belongs to the 5'-nucleotidase family.</text>
</comment>
<dbReference type="Pfam" id="PF02872">
    <property type="entry name" value="5_nucleotid_C"/>
    <property type="match status" value="1"/>
</dbReference>
<protein>
    <submittedName>
        <fullName evidence="5">Bifunctional metallophosphatase/5'-nucleotidase</fullName>
    </submittedName>
</protein>
<keyword evidence="2" id="KW-0378">Hydrolase</keyword>
<dbReference type="Gene3D" id="3.60.21.10">
    <property type="match status" value="1"/>
</dbReference>
<keyword evidence="2" id="KW-0547">Nucleotide-binding</keyword>
<keyword evidence="6" id="KW-1185">Reference proteome</keyword>
<dbReference type="GO" id="GO:0016787">
    <property type="term" value="F:hydrolase activity"/>
    <property type="evidence" value="ECO:0007669"/>
    <property type="project" value="UniProtKB-KW"/>
</dbReference>
<reference evidence="5 6" key="1">
    <citation type="submission" date="2019-01" db="EMBL/GenBank/DDBJ databases">
        <title>Chengkuizengella sp. nov., isolated from deep-sea sediment of East Pacific Ocean.</title>
        <authorList>
            <person name="Yang J."/>
            <person name="Lai Q."/>
            <person name="Shao Z."/>
        </authorList>
    </citation>
    <scope>NUCLEOTIDE SEQUENCE [LARGE SCALE GENOMIC DNA]</scope>
    <source>
        <strain evidence="5 6">YPA3-1-1</strain>
    </source>
</reference>
<dbReference type="InterPro" id="IPR006179">
    <property type="entry name" value="5_nucleotidase/apyrase"/>
</dbReference>
<dbReference type="Pfam" id="PF00149">
    <property type="entry name" value="Metallophos"/>
    <property type="match status" value="1"/>
</dbReference>
<dbReference type="SUPFAM" id="SSF55816">
    <property type="entry name" value="5'-nucleotidase (syn. UDP-sugar hydrolase), C-terminal domain"/>
    <property type="match status" value="1"/>
</dbReference>
<keyword evidence="1 2" id="KW-0732">Signal</keyword>
<comment type="caution">
    <text evidence="5">The sequence shown here is derived from an EMBL/GenBank/DDBJ whole genome shotgun (WGS) entry which is preliminary data.</text>
</comment>
<dbReference type="GO" id="GO:0000166">
    <property type="term" value="F:nucleotide binding"/>
    <property type="evidence" value="ECO:0007669"/>
    <property type="project" value="UniProtKB-KW"/>
</dbReference>
<evidence type="ECO:0000256" key="2">
    <source>
        <dbReference type="RuleBase" id="RU362119"/>
    </source>
</evidence>
<dbReference type="EMBL" id="SIJB01000004">
    <property type="protein sequence ID" value="NBI27493.1"/>
    <property type="molecule type" value="Genomic_DNA"/>
</dbReference>
<dbReference type="InterPro" id="IPR008334">
    <property type="entry name" value="5'-Nucleotdase_C"/>
</dbReference>
<evidence type="ECO:0000313" key="5">
    <source>
        <dbReference type="EMBL" id="NBI27493.1"/>
    </source>
</evidence>
<dbReference type="Proteomes" id="UP000448943">
    <property type="component" value="Unassembled WGS sequence"/>
</dbReference>
<dbReference type="PANTHER" id="PTHR11575">
    <property type="entry name" value="5'-NUCLEOTIDASE-RELATED"/>
    <property type="match status" value="1"/>
</dbReference>
<feature type="chain" id="PRO_5027144074" evidence="2">
    <location>
        <begin position="26"/>
        <end position="624"/>
    </location>
</feature>
<feature type="signal peptide" evidence="2">
    <location>
        <begin position="1"/>
        <end position="25"/>
    </location>
</feature>
<accession>A0A6N9PYJ0</accession>
<name>A0A6N9PYJ0_9BACL</name>
<feature type="domain" description="Calcineurin-like phosphoesterase" evidence="3">
    <location>
        <begin position="150"/>
        <end position="353"/>
    </location>
</feature>
<dbReference type="InterPro" id="IPR036907">
    <property type="entry name" value="5'-Nucleotdase_C_sf"/>
</dbReference>
<organism evidence="5 6">
    <name type="scientific">Chengkuizengella marina</name>
    <dbReference type="NCBI Taxonomy" id="2507566"/>
    <lineage>
        <taxon>Bacteria</taxon>
        <taxon>Bacillati</taxon>
        <taxon>Bacillota</taxon>
        <taxon>Bacilli</taxon>
        <taxon>Bacillales</taxon>
        <taxon>Paenibacillaceae</taxon>
        <taxon>Chengkuizengella</taxon>
    </lineage>
</organism>
<dbReference type="PANTHER" id="PTHR11575:SF24">
    <property type="entry name" value="5'-NUCLEOTIDASE"/>
    <property type="match status" value="1"/>
</dbReference>